<evidence type="ECO:0000313" key="5">
    <source>
        <dbReference type="Proteomes" id="UP000292927"/>
    </source>
</evidence>
<dbReference type="Gene3D" id="2.40.100.20">
    <property type="match status" value="1"/>
</dbReference>
<dbReference type="InterPro" id="IPR041183">
    <property type="entry name" value="Cyclophilin-like"/>
</dbReference>
<proteinExistence type="predicted"/>
<dbReference type="Pfam" id="PF18050">
    <property type="entry name" value="Cyclophil_like2"/>
    <property type="match status" value="1"/>
</dbReference>
<feature type="compositionally biased region" description="Polar residues" evidence="1">
    <location>
        <begin position="43"/>
        <end position="73"/>
    </location>
</feature>
<dbReference type="OrthoDB" id="9801466at2"/>
<gene>
    <name evidence="4" type="ORF">EV209_0338</name>
</gene>
<comment type="caution">
    <text evidence="4">The sequence shown here is derived from an EMBL/GenBank/DDBJ whole genome shotgun (WGS) entry which is preliminary data.</text>
</comment>
<feature type="region of interest" description="Disordered" evidence="1">
    <location>
        <begin position="43"/>
        <end position="76"/>
    </location>
</feature>
<evidence type="ECO:0000259" key="3">
    <source>
        <dbReference type="Pfam" id="PF18050"/>
    </source>
</evidence>
<feature type="signal peptide" evidence="2">
    <location>
        <begin position="1"/>
        <end position="25"/>
    </location>
</feature>
<protein>
    <recommendedName>
        <fullName evidence="3">Cyclophilin-like domain-containing protein</fullName>
    </recommendedName>
</protein>
<dbReference type="EMBL" id="SGXF01000001">
    <property type="protein sequence ID" value="RZT02229.1"/>
    <property type="molecule type" value="Genomic_DNA"/>
</dbReference>
<evidence type="ECO:0000313" key="4">
    <source>
        <dbReference type="EMBL" id="RZT02229.1"/>
    </source>
</evidence>
<dbReference type="Proteomes" id="UP000292927">
    <property type="component" value="Unassembled WGS sequence"/>
</dbReference>
<dbReference type="RefSeq" id="WP_130432417.1">
    <property type="nucleotide sequence ID" value="NZ_SGXF01000001.1"/>
</dbReference>
<dbReference type="AlphaFoldDB" id="A0A4Q7PMS3"/>
<dbReference type="PROSITE" id="PS51257">
    <property type="entry name" value="PROKAR_LIPOPROTEIN"/>
    <property type="match status" value="1"/>
</dbReference>
<dbReference type="InterPro" id="IPR029000">
    <property type="entry name" value="Cyclophilin-like_dom_sf"/>
</dbReference>
<sequence>MKFKFWQLLSCITITILLLSGCINGQNSGGSISHLGSETEIDNSASSISMSETNSKQSKPPVESSSPVTQPAKNSALEEHTVKKIILQIGNTNFTATLENNAAVNAFEEMLREAPISIKMSDYSGFEKVGLLGASLPASNEQTTTQPGDIVLYGGNQIVIFYGSNSWSYTRLGKIEDISGLKDALGSGEVTVTFRIK</sequence>
<feature type="chain" id="PRO_5020473611" description="Cyclophilin-like domain-containing protein" evidence="2">
    <location>
        <begin position="26"/>
        <end position="197"/>
    </location>
</feature>
<reference evidence="4 5" key="1">
    <citation type="submission" date="2019-02" db="EMBL/GenBank/DDBJ databases">
        <title>Genomic Encyclopedia of Type Strains, Phase IV (KMG-IV): sequencing the most valuable type-strain genomes for metagenomic binning, comparative biology and taxonomic classification.</title>
        <authorList>
            <person name="Goeker M."/>
        </authorList>
    </citation>
    <scope>NUCLEOTIDE SEQUENCE [LARGE SCALE GENOMIC DNA]</scope>
    <source>
        <strain evidence="4 5">DSM 29486</strain>
    </source>
</reference>
<evidence type="ECO:0000256" key="2">
    <source>
        <dbReference type="SAM" id="SignalP"/>
    </source>
</evidence>
<name>A0A4Q7PMS3_9FIRM</name>
<evidence type="ECO:0000256" key="1">
    <source>
        <dbReference type="SAM" id="MobiDB-lite"/>
    </source>
</evidence>
<keyword evidence="5" id="KW-1185">Reference proteome</keyword>
<feature type="domain" description="Cyclophilin-like" evidence="3">
    <location>
        <begin position="87"/>
        <end position="195"/>
    </location>
</feature>
<organism evidence="4 5">
    <name type="scientific">Cuneatibacter caecimuris</name>
    <dbReference type="NCBI Taxonomy" id="1796618"/>
    <lineage>
        <taxon>Bacteria</taxon>
        <taxon>Bacillati</taxon>
        <taxon>Bacillota</taxon>
        <taxon>Clostridia</taxon>
        <taxon>Lachnospirales</taxon>
        <taxon>Lachnospiraceae</taxon>
        <taxon>Cuneatibacter</taxon>
    </lineage>
</organism>
<dbReference type="SUPFAM" id="SSF50891">
    <property type="entry name" value="Cyclophilin-like"/>
    <property type="match status" value="1"/>
</dbReference>
<keyword evidence="2" id="KW-0732">Signal</keyword>
<accession>A0A4Q7PMS3</accession>